<keyword evidence="1" id="KW-0472">Membrane</keyword>
<dbReference type="Proteomes" id="UP001558713">
    <property type="component" value="Unassembled WGS sequence"/>
</dbReference>
<sequence length="113" mass="13334">METFNPGNWSKLPFDILISLFNCLNFVDFHRAKMVCSNWYCVSKQTVPWKSGSPWIMLFLEESGCFMLYNPDEDKIYKTARDLSGNRFLIFILFLMSLSPFLPFYVCVLLYNN</sequence>
<dbReference type="SUPFAM" id="SSF81383">
    <property type="entry name" value="F-box domain"/>
    <property type="match status" value="1"/>
</dbReference>
<reference evidence="3 4" key="1">
    <citation type="submission" date="2024-04" db="EMBL/GenBank/DDBJ databases">
        <title>Genome assembly C_amara_ONT_v2.</title>
        <authorList>
            <person name="Yant L."/>
            <person name="Moore C."/>
            <person name="Slenker M."/>
        </authorList>
    </citation>
    <scope>NUCLEOTIDE SEQUENCE [LARGE SCALE GENOMIC DNA]</scope>
    <source>
        <tissue evidence="3">Leaf</tissue>
    </source>
</reference>
<evidence type="ECO:0000256" key="1">
    <source>
        <dbReference type="SAM" id="Phobius"/>
    </source>
</evidence>
<accession>A0ABD1A467</accession>
<dbReference type="InterPro" id="IPR001810">
    <property type="entry name" value="F-box_dom"/>
</dbReference>
<protein>
    <submittedName>
        <fullName evidence="3">F-box protein</fullName>
    </submittedName>
</protein>
<keyword evidence="1" id="KW-0812">Transmembrane</keyword>
<dbReference type="EMBL" id="JBANAX010000711">
    <property type="protein sequence ID" value="KAL1196110.1"/>
    <property type="molecule type" value="Genomic_DNA"/>
</dbReference>
<dbReference type="Pfam" id="PF00646">
    <property type="entry name" value="F-box"/>
    <property type="match status" value="1"/>
</dbReference>
<gene>
    <name evidence="3" type="ORF">V5N11_027784</name>
</gene>
<feature type="domain" description="F-box" evidence="2">
    <location>
        <begin position="6"/>
        <end position="52"/>
    </location>
</feature>
<name>A0ABD1A467_CARAN</name>
<evidence type="ECO:0000313" key="4">
    <source>
        <dbReference type="Proteomes" id="UP001558713"/>
    </source>
</evidence>
<dbReference type="InterPro" id="IPR036047">
    <property type="entry name" value="F-box-like_dom_sf"/>
</dbReference>
<dbReference type="AlphaFoldDB" id="A0ABD1A467"/>
<dbReference type="Gene3D" id="1.20.1280.50">
    <property type="match status" value="1"/>
</dbReference>
<evidence type="ECO:0000313" key="3">
    <source>
        <dbReference type="EMBL" id="KAL1196110.1"/>
    </source>
</evidence>
<proteinExistence type="predicted"/>
<feature type="transmembrane region" description="Helical" evidence="1">
    <location>
        <begin position="88"/>
        <end position="111"/>
    </location>
</feature>
<comment type="caution">
    <text evidence="3">The sequence shown here is derived from an EMBL/GenBank/DDBJ whole genome shotgun (WGS) entry which is preliminary data.</text>
</comment>
<keyword evidence="4" id="KW-1185">Reference proteome</keyword>
<keyword evidence="1" id="KW-1133">Transmembrane helix</keyword>
<dbReference type="PROSITE" id="PS50181">
    <property type="entry name" value="FBOX"/>
    <property type="match status" value="1"/>
</dbReference>
<evidence type="ECO:0000259" key="2">
    <source>
        <dbReference type="PROSITE" id="PS50181"/>
    </source>
</evidence>
<organism evidence="3 4">
    <name type="scientific">Cardamine amara subsp. amara</name>
    <dbReference type="NCBI Taxonomy" id="228776"/>
    <lineage>
        <taxon>Eukaryota</taxon>
        <taxon>Viridiplantae</taxon>
        <taxon>Streptophyta</taxon>
        <taxon>Embryophyta</taxon>
        <taxon>Tracheophyta</taxon>
        <taxon>Spermatophyta</taxon>
        <taxon>Magnoliopsida</taxon>
        <taxon>eudicotyledons</taxon>
        <taxon>Gunneridae</taxon>
        <taxon>Pentapetalae</taxon>
        <taxon>rosids</taxon>
        <taxon>malvids</taxon>
        <taxon>Brassicales</taxon>
        <taxon>Brassicaceae</taxon>
        <taxon>Cardamineae</taxon>
        <taxon>Cardamine</taxon>
    </lineage>
</organism>